<evidence type="ECO:0000313" key="1">
    <source>
        <dbReference type="EMBL" id="GMF11589.1"/>
    </source>
</evidence>
<sequence>MQRFQMDSHAALRDAGNLLGPSHCLRLNSNYSVSTVSAQYEPADQRAPDQLTSFEGYGCGGPIGDYYYYYTLVAQTKADGTVKFFTCSKAVRDEDFVLLGGCDVLIRAKDLYIVMGMKLFTERMASTINLPVVLAHIANGHLLPMRRVSYITLFVAKRWNGRISYPDIG</sequence>
<keyword evidence="2" id="KW-1185">Reference proteome</keyword>
<organism evidence="1 2">
    <name type="scientific">Phytophthora lilii</name>
    <dbReference type="NCBI Taxonomy" id="2077276"/>
    <lineage>
        <taxon>Eukaryota</taxon>
        <taxon>Sar</taxon>
        <taxon>Stramenopiles</taxon>
        <taxon>Oomycota</taxon>
        <taxon>Peronosporomycetes</taxon>
        <taxon>Peronosporales</taxon>
        <taxon>Peronosporaceae</taxon>
        <taxon>Phytophthora</taxon>
    </lineage>
</organism>
<proteinExistence type="predicted"/>
<comment type="caution">
    <text evidence="1">The sequence shown here is derived from an EMBL/GenBank/DDBJ whole genome shotgun (WGS) entry which is preliminary data.</text>
</comment>
<dbReference type="OrthoDB" id="108788at2759"/>
<evidence type="ECO:0000313" key="2">
    <source>
        <dbReference type="Proteomes" id="UP001165083"/>
    </source>
</evidence>
<dbReference type="Proteomes" id="UP001165083">
    <property type="component" value="Unassembled WGS sequence"/>
</dbReference>
<dbReference type="EMBL" id="BSXW01000080">
    <property type="protein sequence ID" value="GMF11589.1"/>
    <property type="molecule type" value="Genomic_DNA"/>
</dbReference>
<reference evidence="1" key="1">
    <citation type="submission" date="2023-04" db="EMBL/GenBank/DDBJ databases">
        <title>Phytophthora lilii NBRC 32176.</title>
        <authorList>
            <person name="Ichikawa N."/>
            <person name="Sato H."/>
            <person name="Tonouchi N."/>
        </authorList>
    </citation>
    <scope>NUCLEOTIDE SEQUENCE</scope>
    <source>
        <strain evidence="1">NBRC 32176</strain>
    </source>
</reference>
<protein>
    <submittedName>
        <fullName evidence="1">Unnamed protein product</fullName>
    </submittedName>
</protein>
<gene>
    <name evidence="1" type="ORF">Plil01_000227800</name>
</gene>
<dbReference type="AlphaFoldDB" id="A0A9W6WPH0"/>
<accession>A0A9W6WPH0</accession>
<name>A0A9W6WPH0_9STRA</name>